<accession>T2IPP3</accession>
<sequence length="60" mass="7175">MRVPENCPHINGLLELRDIIFTLRDEYESNPKAKTSPRWQKVRELMENIDFDSLKDKETN</sequence>
<comment type="caution">
    <text evidence="1">The sequence shown here is derived from an EMBL/GenBank/DDBJ whole genome shotgun (WGS) entry which is preliminary data.</text>
</comment>
<dbReference type="Proteomes" id="UP000017981">
    <property type="component" value="Unassembled WGS sequence"/>
</dbReference>
<gene>
    <name evidence="1" type="ORF">CWATWH0005_1526</name>
</gene>
<protein>
    <submittedName>
        <fullName evidence="1">Uncharacterized protein</fullName>
    </submittedName>
</protein>
<dbReference type="AlphaFoldDB" id="T2IPP3"/>
<evidence type="ECO:0000313" key="1">
    <source>
        <dbReference type="EMBL" id="CCQ54732.1"/>
    </source>
</evidence>
<dbReference type="EMBL" id="CAQL01000222">
    <property type="protein sequence ID" value="CCQ54732.1"/>
    <property type="molecule type" value="Genomic_DNA"/>
</dbReference>
<reference evidence="1 2" key="2">
    <citation type="submission" date="2013-09" db="EMBL/GenBank/DDBJ databases">
        <title>Whole genome comparison of six Crocosphaera watsonii strains with differing phenotypes.</title>
        <authorList>
            <person name="Bench S.R."/>
            <person name="Heller P."/>
            <person name="Frank I."/>
            <person name="Arciniega M."/>
            <person name="Shilova I.N."/>
            <person name="Zehr J.P."/>
        </authorList>
    </citation>
    <scope>NUCLEOTIDE SEQUENCE [LARGE SCALE GENOMIC DNA]</scope>
    <source>
        <strain evidence="1 2">WH 0005</strain>
    </source>
</reference>
<reference evidence="1 2" key="1">
    <citation type="submission" date="2013-01" db="EMBL/GenBank/DDBJ databases">
        <authorList>
            <person name="Bench S."/>
        </authorList>
    </citation>
    <scope>NUCLEOTIDE SEQUENCE [LARGE SCALE GENOMIC DNA]</scope>
    <source>
        <strain evidence="1 2">WH 0005</strain>
    </source>
</reference>
<organism evidence="1 2">
    <name type="scientific">Crocosphaera watsonii WH 0005</name>
    <dbReference type="NCBI Taxonomy" id="423472"/>
    <lineage>
        <taxon>Bacteria</taxon>
        <taxon>Bacillati</taxon>
        <taxon>Cyanobacteriota</taxon>
        <taxon>Cyanophyceae</taxon>
        <taxon>Oscillatoriophycideae</taxon>
        <taxon>Chroococcales</taxon>
        <taxon>Aphanothecaceae</taxon>
        <taxon>Crocosphaera</taxon>
    </lineage>
</organism>
<evidence type="ECO:0000313" key="2">
    <source>
        <dbReference type="Proteomes" id="UP000017981"/>
    </source>
</evidence>
<proteinExistence type="predicted"/>
<name>T2IPP3_CROWT</name>